<reference evidence="7 8" key="1">
    <citation type="journal article" date="2018" name="Nat. Biotechnol.">
        <title>A standardized bacterial taxonomy based on genome phylogeny substantially revises the tree of life.</title>
        <authorList>
            <person name="Parks D.H."/>
            <person name="Chuvochina M."/>
            <person name="Waite D.W."/>
            <person name="Rinke C."/>
            <person name="Skarshewski A."/>
            <person name="Chaumeil P.A."/>
            <person name="Hugenholtz P."/>
        </authorList>
    </citation>
    <scope>NUCLEOTIDE SEQUENCE [LARGE SCALE GENOMIC DNA]</scope>
    <source>
        <strain evidence="7">UBA10707</strain>
    </source>
</reference>
<dbReference type="NCBIfam" id="NF001464">
    <property type="entry name" value="PRK00321.1-5"/>
    <property type="match status" value="1"/>
</dbReference>
<comment type="subcellular location">
    <subcellularLocation>
        <location evidence="1 6">Cytoplasm</location>
        <location evidence="1 6">Nucleoid</location>
    </subcellularLocation>
</comment>
<evidence type="ECO:0000313" key="7">
    <source>
        <dbReference type="EMBL" id="HBP30429.1"/>
    </source>
</evidence>
<dbReference type="GO" id="GO:0000018">
    <property type="term" value="P:regulation of DNA recombination"/>
    <property type="evidence" value="ECO:0007669"/>
    <property type="project" value="TreeGrafter"/>
</dbReference>
<evidence type="ECO:0000256" key="2">
    <source>
        <dbReference type="ARBA" id="ARBA00008657"/>
    </source>
</evidence>
<dbReference type="PANTHER" id="PTHR38103">
    <property type="entry name" value="RECOMBINATION-ASSOCIATED PROTEIN RDGC"/>
    <property type="match status" value="1"/>
</dbReference>
<comment type="caution">
    <text evidence="7">The sequence shown here is derived from an EMBL/GenBank/DDBJ whole genome shotgun (WGS) entry which is preliminary data.</text>
</comment>
<evidence type="ECO:0000256" key="3">
    <source>
        <dbReference type="ARBA" id="ARBA00022296"/>
    </source>
</evidence>
<keyword evidence="4 6" id="KW-0963">Cytoplasm</keyword>
<evidence type="ECO:0000256" key="4">
    <source>
        <dbReference type="ARBA" id="ARBA00022490"/>
    </source>
</evidence>
<dbReference type="GO" id="GO:0043590">
    <property type="term" value="C:bacterial nucleoid"/>
    <property type="evidence" value="ECO:0007669"/>
    <property type="project" value="TreeGrafter"/>
</dbReference>
<dbReference type="NCBIfam" id="NF001463">
    <property type="entry name" value="PRK00321.1-4"/>
    <property type="match status" value="1"/>
</dbReference>
<dbReference type="EMBL" id="DOEK01000029">
    <property type="protein sequence ID" value="HBP30429.1"/>
    <property type="molecule type" value="Genomic_DNA"/>
</dbReference>
<protein>
    <recommendedName>
        <fullName evidence="3 6">Recombination-associated protein RdgC</fullName>
    </recommendedName>
</protein>
<name>A0A356LHW7_9BURK</name>
<comment type="similarity">
    <text evidence="2 6">Belongs to the RdgC family.</text>
</comment>
<organism evidence="7 8">
    <name type="scientific">Advenella kashmirensis</name>
    <dbReference type="NCBI Taxonomy" id="310575"/>
    <lineage>
        <taxon>Bacteria</taxon>
        <taxon>Pseudomonadati</taxon>
        <taxon>Pseudomonadota</taxon>
        <taxon>Betaproteobacteria</taxon>
        <taxon>Burkholderiales</taxon>
        <taxon>Alcaligenaceae</taxon>
    </lineage>
</organism>
<proteinExistence type="inferred from homology"/>
<evidence type="ECO:0000313" key="8">
    <source>
        <dbReference type="Proteomes" id="UP000264036"/>
    </source>
</evidence>
<dbReference type="HAMAP" id="MF_00194">
    <property type="entry name" value="RdgC"/>
    <property type="match status" value="1"/>
</dbReference>
<dbReference type="Pfam" id="PF04381">
    <property type="entry name" value="RdgC"/>
    <property type="match status" value="1"/>
</dbReference>
<dbReference type="PANTHER" id="PTHR38103:SF1">
    <property type="entry name" value="RECOMBINATION-ASSOCIATED PROTEIN RDGC"/>
    <property type="match status" value="1"/>
</dbReference>
<comment type="function">
    <text evidence="6">May be involved in recombination.</text>
</comment>
<dbReference type="AlphaFoldDB" id="A0A356LHW7"/>
<evidence type="ECO:0000256" key="5">
    <source>
        <dbReference type="ARBA" id="ARBA00023172"/>
    </source>
</evidence>
<gene>
    <name evidence="6" type="primary">rdgC</name>
    <name evidence="7" type="ORF">DD666_13540</name>
</gene>
<evidence type="ECO:0000256" key="1">
    <source>
        <dbReference type="ARBA" id="ARBA00004453"/>
    </source>
</evidence>
<evidence type="ECO:0000256" key="6">
    <source>
        <dbReference type="HAMAP-Rule" id="MF_00194"/>
    </source>
</evidence>
<dbReference type="GO" id="GO:0003690">
    <property type="term" value="F:double-stranded DNA binding"/>
    <property type="evidence" value="ECO:0007669"/>
    <property type="project" value="TreeGrafter"/>
</dbReference>
<dbReference type="GO" id="GO:0006310">
    <property type="term" value="P:DNA recombination"/>
    <property type="evidence" value="ECO:0007669"/>
    <property type="project" value="UniProtKB-UniRule"/>
</dbReference>
<keyword evidence="5 6" id="KW-0233">DNA recombination</keyword>
<dbReference type="InterPro" id="IPR007476">
    <property type="entry name" value="RdgC"/>
</dbReference>
<dbReference type="GO" id="GO:0005737">
    <property type="term" value="C:cytoplasm"/>
    <property type="evidence" value="ECO:0007669"/>
    <property type="project" value="UniProtKB-UniRule"/>
</dbReference>
<accession>A0A356LHW7</accession>
<dbReference type="Proteomes" id="UP000264036">
    <property type="component" value="Unassembled WGS sequence"/>
</dbReference>
<sequence>MWFKNLSVYRLATDWKPTQEELEDKLAKAAFVPGNKSDMNSMGWVPARENGMLAHALSGQYLLSLRIEKKLLPATVINQFTRVRAQEIEEQQGYKPGRKQMREIKEEVTDTLLPKAFSIFRDTRVWIDTQNHWLVIDAASATKADEVIGALAKVIDPLPLKSLYTEQSPAAAMTEWLLADEAPAMFSIDQDTELQSSSENKATIRYVRQSPEKEDVQKHIQSGKQCTKLALTWSDRISFVLSDNLIIKRIAPLDILKENQDMSAMDEEERFDADMTLMTAELAGLLSALVEALGGEKQTAK</sequence>